<gene>
    <name evidence="2" type="ORF">CIT292_11032</name>
</gene>
<dbReference type="HOGENOM" id="CLU_1064353_0_0_6"/>
<dbReference type="RefSeq" id="WP_006688173.1">
    <property type="nucleotide sequence ID" value="NZ_GG730303.1"/>
</dbReference>
<keyword evidence="1" id="KW-0812">Transmembrane</keyword>
<comment type="caution">
    <text evidence="2">The sequence shown here is derived from an EMBL/GenBank/DDBJ whole genome shotgun (WGS) entry which is preliminary data.</text>
</comment>
<proteinExistence type="predicted"/>
<evidence type="ECO:0000256" key="1">
    <source>
        <dbReference type="SAM" id="Phobius"/>
    </source>
</evidence>
<dbReference type="EMBL" id="ABWL02000031">
    <property type="protein sequence ID" value="EFE05586.1"/>
    <property type="molecule type" value="Genomic_DNA"/>
</dbReference>
<evidence type="ECO:0000313" key="2">
    <source>
        <dbReference type="EMBL" id="EFE05586.1"/>
    </source>
</evidence>
<accession>D4BKF5</accession>
<dbReference type="Proteomes" id="UP000003880">
    <property type="component" value="Unassembled WGS sequence"/>
</dbReference>
<keyword evidence="1" id="KW-1133">Transmembrane helix</keyword>
<reference evidence="2 3" key="1">
    <citation type="submission" date="2010-02" db="EMBL/GenBank/DDBJ databases">
        <authorList>
            <person name="Weinstock G."/>
            <person name="Sodergren E."/>
            <person name="Clifton S."/>
            <person name="Fulton L."/>
            <person name="Fulton B."/>
            <person name="Courtney L."/>
            <person name="Fronick C."/>
            <person name="Harrison M."/>
            <person name="Strong C."/>
            <person name="Farmer C."/>
            <person name="Delahaunty K."/>
            <person name="Markovic C."/>
            <person name="Hall O."/>
            <person name="Minx P."/>
            <person name="Tomlinson C."/>
            <person name="Mitreva M."/>
            <person name="Nelson J."/>
            <person name="Hou S."/>
            <person name="Wollam A."/>
            <person name="Pepin K.H."/>
            <person name="Johnson M."/>
            <person name="Bhonagiri V."/>
            <person name="Zhang X."/>
            <person name="Suruliraj S."/>
            <person name="Warren W."/>
            <person name="Chinwalla A."/>
            <person name="Mardis E.R."/>
            <person name="Wilson R.K."/>
        </authorList>
    </citation>
    <scope>NUCLEOTIDE SEQUENCE [LARGE SCALE GENOMIC DNA]</scope>
    <source>
        <strain evidence="2 3">ATCC 29220</strain>
    </source>
</reference>
<sequence length="261" mass="28409">MTMKIVPISTDHSLVQSMLNIKFANRMNSLLSVQSQCIQNKGEIEGLKKQQQDALDNQAENEKEYKKEKRHRILHAIVSIFAHVVNLVMTVLRPVKHLMKTARKAITKALHKSIGKSMGGLLKHAGLAKPMKHITAGVKKGAGAAIEKPGLGKRALNHLANGGAKSFLKRTALINGISGGLNGIGDGVFKIQDAKIKNAIANIENNIDLISANFKVSEEIKSKAQDNIKTQVNENIQIMENVASTISKFGNLQMQLLTKAA</sequence>
<name>D4BKF5_9ENTR</name>
<evidence type="ECO:0000313" key="3">
    <source>
        <dbReference type="Proteomes" id="UP000003880"/>
    </source>
</evidence>
<feature type="transmembrane region" description="Helical" evidence="1">
    <location>
        <begin position="73"/>
        <end position="92"/>
    </location>
</feature>
<keyword evidence="1" id="KW-0472">Membrane</keyword>
<protein>
    <submittedName>
        <fullName evidence="2">Uncharacterized protein</fullName>
    </submittedName>
</protein>
<organism evidence="2 3">
    <name type="scientific">Citrobacter youngae ATCC 29220</name>
    <dbReference type="NCBI Taxonomy" id="500640"/>
    <lineage>
        <taxon>Bacteria</taxon>
        <taxon>Pseudomonadati</taxon>
        <taxon>Pseudomonadota</taxon>
        <taxon>Gammaproteobacteria</taxon>
        <taxon>Enterobacterales</taxon>
        <taxon>Enterobacteriaceae</taxon>
        <taxon>Citrobacter</taxon>
        <taxon>Citrobacter freundii complex</taxon>
    </lineage>
</organism>
<dbReference type="AlphaFoldDB" id="D4BKF5"/>